<keyword evidence="6" id="KW-1185">Reference proteome</keyword>
<keyword evidence="2" id="KW-0479">Metal-binding</keyword>
<feature type="domain" description="HMA" evidence="4">
    <location>
        <begin position="17"/>
        <end position="80"/>
    </location>
</feature>
<accession>A0ABS8SR90</accession>
<sequence length="138" mass="15907">MSNMQIVPAGRNINVEPQYVEMMVPLYSYGCERKINKALSHIKGIYSVNVDFEQQKVTVWGICNKYDVLATVRSKRKQARFWNPEDNNMQESETDLSSSPSPASRYRIRPTAPPLALIRARSLSWKALKKAFTRTYSF</sequence>
<dbReference type="SUPFAM" id="SSF55008">
    <property type="entry name" value="HMA, heavy metal-associated domain"/>
    <property type="match status" value="1"/>
</dbReference>
<feature type="compositionally biased region" description="Polar residues" evidence="3">
    <location>
        <begin position="85"/>
        <end position="102"/>
    </location>
</feature>
<evidence type="ECO:0000259" key="4">
    <source>
        <dbReference type="PROSITE" id="PS50846"/>
    </source>
</evidence>
<evidence type="ECO:0000256" key="1">
    <source>
        <dbReference type="ARBA" id="ARBA00004170"/>
    </source>
</evidence>
<dbReference type="PROSITE" id="PS50846">
    <property type="entry name" value="HMA_2"/>
    <property type="match status" value="1"/>
</dbReference>
<dbReference type="Proteomes" id="UP000823775">
    <property type="component" value="Unassembled WGS sequence"/>
</dbReference>
<dbReference type="InterPro" id="IPR006121">
    <property type="entry name" value="HMA_dom"/>
</dbReference>
<evidence type="ECO:0000256" key="3">
    <source>
        <dbReference type="SAM" id="MobiDB-lite"/>
    </source>
</evidence>
<dbReference type="Pfam" id="PF00403">
    <property type="entry name" value="HMA"/>
    <property type="match status" value="1"/>
</dbReference>
<comment type="subcellular location">
    <subcellularLocation>
        <location evidence="1">Membrane</location>
        <topology evidence="1">Peripheral membrane protein</topology>
    </subcellularLocation>
</comment>
<proteinExistence type="predicted"/>
<organism evidence="5 6">
    <name type="scientific">Datura stramonium</name>
    <name type="common">Jimsonweed</name>
    <name type="synonym">Common thornapple</name>
    <dbReference type="NCBI Taxonomy" id="4076"/>
    <lineage>
        <taxon>Eukaryota</taxon>
        <taxon>Viridiplantae</taxon>
        <taxon>Streptophyta</taxon>
        <taxon>Embryophyta</taxon>
        <taxon>Tracheophyta</taxon>
        <taxon>Spermatophyta</taxon>
        <taxon>Magnoliopsida</taxon>
        <taxon>eudicotyledons</taxon>
        <taxon>Gunneridae</taxon>
        <taxon>Pentapetalae</taxon>
        <taxon>asterids</taxon>
        <taxon>lamiids</taxon>
        <taxon>Solanales</taxon>
        <taxon>Solanaceae</taxon>
        <taxon>Solanoideae</taxon>
        <taxon>Datureae</taxon>
        <taxon>Datura</taxon>
    </lineage>
</organism>
<dbReference type="CDD" id="cd00371">
    <property type="entry name" value="HMA"/>
    <property type="match status" value="1"/>
</dbReference>
<reference evidence="5 6" key="1">
    <citation type="journal article" date="2021" name="BMC Genomics">
        <title>Datura genome reveals duplications of psychoactive alkaloid biosynthetic genes and high mutation rate following tissue culture.</title>
        <authorList>
            <person name="Rajewski A."/>
            <person name="Carter-House D."/>
            <person name="Stajich J."/>
            <person name="Litt A."/>
        </authorList>
    </citation>
    <scope>NUCLEOTIDE SEQUENCE [LARGE SCALE GENOMIC DNA]</scope>
    <source>
        <strain evidence="5">AR-01</strain>
    </source>
</reference>
<gene>
    <name evidence="5" type="ORF">HAX54_046051</name>
</gene>
<evidence type="ECO:0000313" key="5">
    <source>
        <dbReference type="EMBL" id="MCD7461406.1"/>
    </source>
</evidence>
<evidence type="ECO:0000313" key="6">
    <source>
        <dbReference type="Proteomes" id="UP000823775"/>
    </source>
</evidence>
<dbReference type="PANTHER" id="PTHR22814:SF305">
    <property type="entry name" value="HEAVY METAL TRANSPORT_DETOXIFICATION SUPERFAMILY PROTEIN"/>
    <property type="match status" value="1"/>
</dbReference>
<protein>
    <recommendedName>
        <fullName evidence="4">HMA domain-containing protein</fullName>
    </recommendedName>
</protein>
<dbReference type="InterPro" id="IPR036163">
    <property type="entry name" value="HMA_dom_sf"/>
</dbReference>
<name>A0ABS8SR90_DATST</name>
<comment type="caution">
    <text evidence="5">The sequence shown here is derived from an EMBL/GenBank/DDBJ whole genome shotgun (WGS) entry which is preliminary data.</text>
</comment>
<dbReference type="PANTHER" id="PTHR22814">
    <property type="entry name" value="COPPER TRANSPORT PROTEIN ATOX1-RELATED"/>
    <property type="match status" value="1"/>
</dbReference>
<dbReference type="EMBL" id="JACEIK010000721">
    <property type="protein sequence ID" value="MCD7461406.1"/>
    <property type="molecule type" value="Genomic_DNA"/>
</dbReference>
<evidence type="ECO:0000256" key="2">
    <source>
        <dbReference type="ARBA" id="ARBA00022723"/>
    </source>
</evidence>
<feature type="region of interest" description="Disordered" evidence="3">
    <location>
        <begin position="80"/>
        <end position="105"/>
    </location>
</feature>
<dbReference type="Gene3D" id="3.30.70.100">
    <property type="match status" value="1"/>
</dbReference>